<evidence type="ECO:0000313" key="1">
    <source>
        <dbReference type="EMBL" id="KAF5874904.1"/>
    </source>
</evidence>
<proteinExistence type="predicted"/>
<organism evidence="1 2">
    <name type="scientific">Botrytis fragariae</name>
    <dbReference type="NCBI Taxonomy" id="1964551"/>
    <lineage>
        <taxon>Eukaryota</taxon>
        <taxon>Fungi</taxon>
        <taxon>Dikarya</taxon>
        <taxon>Ascomycota</taxon>
        <taxon>Pezizomycotina</taxon>
        <taxon>Leotiomycetes</taxon>
        <taxon>Helotiales</taxon>
        <taxon>Sclerotiniaceae</taxon>
        <taxon>Botrytis</taxon>
    </lineage>
</organism>
<name>A0A8H6EJW2_9HELO</name>
<evidence type="ECO:0000313" key="2">
    <source>
        <dbReference type="Proteomes" id="UP000531561"/>
    </source>
</evidence>
<reference evidence="1 2" key="1">
    <citation type="journal article" date="2020" name="Phytopathology">
        <title>A high-quality genome resource of Botrytis fragariae, a new and rapidly spreading fungal pathogen causing strawberry gray mold in the U.S.A.</title>
        <authorList>
            <person name="Wu Y."/>
            <person name="Saski C.A."/>
            <person name="Schnabel G."/>
            <person name="Xiao S."/>
            <person name="Hu M."/>
        </authorList>
    </citation>
    <scope>NUCLEOTIDE SEQUENCE [LARGE SCALE GENOMIC DNA]</scope>
    <source>
        <strain evidence="1 2">BVB16</strain>
    </source>
</reference>
<dbReference type="Proteomes" id="UP000531561">
    <property type="component" value="Unassembled WGS sequence"/>
</dbReference>
<comment type="caution">
    <text evidence="1">The sequence shown here is derived from an EMBL/GenBank/DDBJ whole genome shotgun (WGS) entry which is preliminary data.</text>
</comment>
<keyword evidence="2" id="KW-1185">Reference proteome</keyword>
<feature type="non-terminal residue" evidence="1">
    <location>
        <position position="1"/>
    </location>
</feature>
<dbReference type="RefSeq" id="XP_037193850.1">
    <property type="nucleotide sequence ID" value="XM_037333763.1"/>
</dbReference>
<dbReference type="OrthoDB" id="10489405at2759"/>
<accession>A0A8H6EJW2</accession>
<sequence length="87" mass="9861">YSCNPFFLPTIEAGAIILTFNGSAFNVDESGERRKEKESTKKGMVTRLIRATIRTTMSNLQSSNEIEEGILTSEKDNRFEKVRLNTE</sequence>
<protein>
    <submittedName>
        <fullName evidence="1">Uncharacterized protein</fullName>
    </submittedName>
</protein>
<dbReference type="GeneID" id="59257455"/>
<dbReference type="EMBL" id="JABFCT010000006">
    <property type="protein sequence ID" value="KAF5874904.1"/>
    <property type="molecule type" value="Genomic_DNA"/>
</dbReference>
<dbReference type="AlphaFoldDB" id="A0A8H6EJW2"/>
<gene>
    <name evidence="1" type="ORF">Bfra_003355</name>
</gene>